<feature type="non-terminal residue" evidence="3">
    <location>
        <position position="1"/>
    </location>
</feature>
<evidence type="ECO:0000313" key="3">
    <source>
        <dbReference type="EMBL" id="KAF9440114.1"/>
    </source>
</evidence>
<evidence type="ECO:0000259" key="2">
    <source>
        <dbReference type="Pfam" id="PF24883"/>
    </source>
</evidence>
<reference evidence="3" key="1">
    <citation type="submission" date="2020-11" db="EMBL/GenBank/DDBJ databases">
        <authorList>
            <consortium name="DOE Joint Genome Institute"/>
            <person name="Ahrendt S."/>
            <person name="Riley R."/>
            <person name="Andreopoulos W."/>
            <person name="Labutti K."/>
            <person name="Pangilinan J."/>
            <person name="Ruiz-Duenas F.J."/>
            <person name="Barrasa J.M."/>
            <person name="Sanchez-Garcia M."/>
            <person name="Camarero S."/>
            <person name="Miyauchi S."/>
            <person name="Serrano A."/>
            <person name="Linde D."/>
            <person name="Babiker R."/>
            <person name="Drula E."/>
            <person name="Ayuso-Fernandez I."/>
            <person name="Pacheco R."/>
            <person name="Padilla G."/>
            <person name="Ferreira P."/>
            <person name="Barriuso J."/>
            <person name="Kellner H."/>
            <person name="Castanera R."/>
            <person name="Alfaro M."/>
            <person name="Ramirez L."/>
            <person name="Pisabarro A.G."/>
            <person name="Kuo A."/>
            <person name="Tritt A."/>
            <person name="Lipzen A."/>
            <person name="He G."/>
            <person name="Yan M."/>
            <person name="Ng V."/>
            <person name="Cullen D."/>
            <person name="Martin F."/>
            <person name="Rosso M.-N."/>
            <person name="Henrissat B."/>
            <person name="Hibbett D."/>
            <person name="Martinez A.T."/>
            <person name="Grigoriev I.V."/>
        </authorList>
    </citation>
    <scope>NUCLEOTIDE SEQUENCE</scope>
    <source>
        <strain evidence="3">MF-IS2</strain>
    </source>
</reference>
<dbReference type="PANTHER" id="PTHR10039:SF14">
    <property type="entry name" value="NACHT DOMAIN-CONTAINING PROTEIN"/>
    <property type="match status" value="1"/>
</dbReference>
<keyword evidence="1" id="KW-0677">Repeat</keyword>
<evidence type="ECO:0000313" key="4">
    <source>
        <dbReference type="Proteomes" id="UP000807342"/>
    </source>
</evidence>
<name>A0A9P5WY70_9AGAR</name>
<organism evidence="3 4">
    <name type="scientific">Macrolepiota fuliginosa MF-IS2</name>
    <dbReference type="NCBI Taxonomy" id="1400762"/>
    <lineage>
        <taxon>Eukaryota</taxon>
        <taxon>Fungi</taxon>
        <taxon>Dikarya</taxon>
        <taxon>Basidiomycota</taxon>
        <taxon>Agaricomycotina</taxon>
        <taxon>Agaricomycetes</taxon>
        <taxon>Agaricomycetidae</taxon>
        <taxon>Agaricales</taxon>
        <taxon>Agaricineae</taxon>
        <taxon>Agaricaceae</taxon>
        <taxon>Macrolepiota</taxon>
    </lineage>
</organism>
<accession>A0A9P5WY70</accession>
<proteinExistence type="predicted"/>
<dbReference type="Pfam" id="PF24883">
    <property type="entry name" value="NPHP3_N"/>
    <property type="match status" value="1"/>
</dbReference>
<dbReference type="OrthoDB" id="3262196at2759"/>
<keyword evidence="4" id="KW-1185">Reference proteome</keyword>
<comment type="caution">
    <text evidence="3">The sequence shown here is derived from an EMBL/GenBank/DDBJ whole genome shotgun (WGS) entry which is preliminary data.</text>
</comment>
<sequence>WSLAVQHHPYRQFVHNAIVNDPKLPTKSIQVQFKKFIIEPFANHDIYHEPKPLLILIDGLDECADKEKQSKLISLISNFTMTHSNIPLIWVIASRPEPHITATFSRPSVTSSFAKQEIVVDSDDAHADVEYYLHDELGKIQMKYPNLQTAAQWPKEYDFLRLSATSGGLFAFASTAIRFINDYAYGNPVTRLKQVLNVINGIPTIPGLEGPMHPMAALDALYGRILSQVPSDILPETRKLLLYTISHNDHFLSSLCDWLGMTLDVVYGILHHLHSVFHVPLPGHTDNFTGRGELYAFHKSFNDYLCDFKRSGLFVDFECDARELDLECLKRVFDDALDSTLHIAFLVDMLNRSSITIPRMCMWFFEL</sequence>
<dbReference type="Proteomes" id="UP000807342">
    <property type="component" value="Unassembled WGS sequence"/>
</dbReference>
<protein>
    <recommendedName>
        <fullName evidence="2">Nephrocystin 3-like N-terminal domain-containing protein</fullName>
    </recommendedName>
</protein>
<dbReference type="PANTHER" id="PTHR10039">
    <property type="entry name" value="AMELOGENIN"/>
    <property type="match status" value="1"/>
</dbReference>
<feature type="domain" description="Nephrocystin 3-like N-terminal" evidence="2">
    <location>
        <begin position="2"/>
        <end position="95"/>
    </location>
</feature>
<gene>
    <name evidence="3" type="ORF">P691DRAFT_688663</name>
</gene>
<dbReference type="InterPro" id="IPR056884">
    <property type="entry name" value="NPHP3-like_N"/>
</dbReference>
<dbReference type="AlphaFoldDB" id="A0A9P5WY70"/>
<dbReference type="EMBL" id="MU152843">
    <property type="protein sequence ID" value="KAF9440114.1"/>
    <property type="molecule type" value="Genomic_DNA"/>
</dbReference>
<evidence type="ECO:0000256" key="1">
    <source>
        <dbReference type="ARBA" id="ARBA00022737"/>
    </source>
</evidence>